<dbReference type="AlphaFoldDB" id="A0A094YQP4"/>
<gene>
    <name evidence="2" type="ORF">AtDm6_1823</name>
</gene>
<evidence type="ECO:0000313" key="2">
    <source>
        <dbReference type="EMBL" id="KGB22954.1"/>
    </source>
</evidence>
<dbReference type="Proteomes" id="UP000029448">
    <property type="component" value="Unassembled WGS sequence"/>
</dbReference>
<evidence type="ECO:0000256" key="1">
    <source>
        <dbReference type="SAM" id="Phobius"/>
    </source>
</evidence>
<keyword evidence="3" id="KW-1185">Reference proteome</keyword>
<keyword evidence="1" id="KW-0812">Transmembrane</keyword>
<protein>
    <submittedName>
        <fullName evidence="2">Uncharacterized protein</fullName>
    </submittedName>
</protein>
<keyword evidence="1" id="KW-1133">Transmembrane helix</keyword>
<accession>A0A094YQP4</accession>
<name>A0A094YQP4_9PROT</name>
<feature type="transmembrane region" description="Helical" evidence="1">
    <location>
        <begin position="44"/>
        <end position="69"/>
    </location>
</feature>
<sequence length="101" mass="11479">MAFSAPAAMRFLFSQKEEQRMNSQNRSGSAFLEKLEQVNDGHSFLANLFGFVCVGCTLGLANLICRFGLHIELTYVLRILIVAVAAYFFLPLFILWLWKGR</sequence>
<dbReference type="PATRIC" id="fig|104102.7.peg.1804"/>
<dbReference type="EMBL" id="JOKM01000071">
    <property type="protein sequence ID" value="KGB22954.1"/>
    <property type="molecule type" value="Genomic_DNA"/>
</dbReference>
<organism evidence="2 3">
    <name type="scientific">Acetobacter tropicalis</name>
    <dbReference type="NCBI Taxonomy" id="104102"/>
    <lineage>
        <taxon>Bacteria</taxon>
        <taxon>Pseudomonadati</taxon>
        <taxon>Pseudomonadota</taxon>
        <taxon>Alphaproteobacteria</taxon>
        <taxon>Acetobacterales</taxon>
        <taxon>Acetobacteraceae</taxon>
        <taxon>Acetobacter</taxon>
    </lineage>
</organism>
<proteinExistence type="predicted"/>
<comment type="caution">
    <text evidence="2">The sequence shown here is derived from an EMBL/GenBank/DDBJ whole genome shotgun (WGS) entry which is preliminary data.</text>
</comment>
<feature type="transmembrane region" description="Helical" evidence="1">
    <location>
        <begin position="75"/>
        <end position="98"/>
    </location>
</feature>
<keyword evidence="1" id="KW-0472">Membrane</keyword>
<evidence type="ECO:0000313" key="3">
    <source>
        <dbReference type="Proteomes" id="UP000029448"/>
    </source>
</evidence>
<reference evidence="2 3" key="1">
    <citation type="submission" date="2014-06" db="EMBL/GenBank/DDBJ databases">
        <title>Functional and comparative genomic analyses of the Drosophila gut microbiota identify candidate symbiosis factors.</title>
        <authorList>
            <person name="Newell P.D."/>
            <person name="Chaston J.M."/>
            <person name="Douglas A.E."/>
        </authorList>
    </citation>
    <scope>NUCLEOTIDE SEQUENCE [LARGE SCALE GENOMIC DNA]</scope>
    <source>
        <strain evidence="2 3">DmCS_006</strain>
    </source>
</reference>